<dbReference type="InterPro" id="IPR006379">
    <property type="entry name" value="HAD-SF_hydro_IIB"/>
</dbReference>
<dbReference type="InterPro" id="IPR023214">
    <property type="entry name" value="HAD_sf"/>
</dbReference>
<dbReference type="PANTHER" id="PTHR10000:SF25">
    <property type="entry name" value="PHOSPHATASE YKRA-RELATED"/>
    <property type="match status" value="1"/>
</dbReference>
<dbReference type="SUPFAM" id="SSF56784">
    <property type="entry name" value="HAD-like"/>
    <property type="match status" value="1"/>
</dbReference>
<dbReference type="SFLD" id="SFLDS00003">
    <property type="entry name" value="Haloacid_Dehalogenase"/>
    <property type="match status" value="1"/>
</dbReference>
<name>A0A9Q4B5H5_SALAG</name>
<dbReference type="Pfam" id="PF08282">
    <property type="entry name" value="Hydrolase_3"/>
    <property type="match status" value="1"/>
</dbReference>
<protein>
    <submittedName>
        <fullName evidence="1">Cof-type HAD-IIB family hydrolase</fullName>
    </submittedName>
</protein>
<evidence type="ECO:0000313" key="1">
    <source>
        <dbReference type="EMBL" id="MCR6098677.1"/>
    </source>
</evidence>
<reference evidence="1" key="1">
    <citation type="submission" date="2020-06" db="EMBL/GenBank/DDBJ databases">
        <title>Insight into the genomes of haloalkaliphilic bacilli from Kenyan soda lakes.</title>
        <authorList>
            <person name="Mwirichia R."/>
            <person name="Villamizar G.C."/>
            <person name="Poehlein A."/>
            <person name="Mugweru J."/>
            <person name="Kipnyargis A."/>
            <person name="Kiplimo D."/>
            <person name="Orwa P."/>
            <person name="Daniel R."/>
        </authorList>
    </citation>
    <scope>NUCLEOTIDE SEQUENCE</scope>
    <source>
        <strain evidence="1">B1096_S55</strain>
    </source>
</reference>
<sequence>MKNRKMFFFDIDGTLLDHDKQLPASTEAAVKQLIEKGHFVAIATGRAPFMFKELRENLGITSYLSFNGQYGVFEGEPIIKKPLDKDELARLTVEATKRDHPLVYMNERDMKANIPYHPQIETSIGTLHFEHPDYDPAFLEGRDIYQSLIFFAEDEDHFYIDNYEKFDFVRWHEYSSDVVPAGGSKANGVETMMNKLGMTKEDVYVFGDGPNDVEMINFTPNSVAMGNGVDQVKKAASFVTKDVSDEGIVYALKHLGIL</sequence>
<dbReference type="Proteomes" id="UP001057753">
    <property type="component" value="Unassembled WGS sequence"/>
</dbReference>
<dbReference type="Gene3D" id="3.30.1240.10">
    <property type="match status" value="1"/>
</dbReference>
<dbReference type="SFLD" id="SFLDG01140">
    <property type="entry name" value="C2.B:_Phosphomannomutase_and_P"/>
    <property type="match status" value="1"/>
</dbReference>
<organism evidence="1 2">
    <name type="scientific">Salipaludibacillus agaradhaerens</name>
    <name type="common">Bacillus agaradhaerens</name>
    <dbReference type="NCBI Taxonomy" id="76935"/>
    <lineage>
        <taxon>Bacteria</taxon>
        <taxon>Bacillati</taxon>
        <taxon>Bacillota</taxon>
        <taxon>Bacilli</taxon>
        <taxon>Bacillales</taxon>
        <taxon>Bacillaceae</taxon>
    </lineage>
</organism>
<dbReference type="NCBIfam" id="TIGR00099">
    <property type="entry name" value="Cof-subfamily"/>
    <property type="match status" value="1"/>
</dbReference>
<dbReference type="GO" id="GO:0005829">
    <property type="term" value="C:cytosol"/>
    <property type="evidence" value="ECO:0007669"/>
    <property type="project" value="TreeGrafter"/>
</dbReference>
<dbReference type="Gene3D" id="3.40.50.1000">
    <property type="entry name" value="HAD superfamily/HAD-like"/>
    <property type="match status" value="1"/>
</dbReference>
<keyword evidence="1" id="KW-0378">Hydrolase</keyword>
<dbReference type="AlphaFoldDB" id="A0A9Q4B5H5"/>
<dbReference type="GO" id="GO:0000287">
    <property type="term" value="F:magnesium ion binding"/>
    <property type="evidence" value="ECO:0007669"/>
    <property type="project" value="TreeGrafter"/>
</dbReference>
<accession>A0A9Q4B5H5</accession>
<gene>
    <name evidence="1" type="ORF">HXA33_19395</name>
</gene>
<dbReference type="RefSeq" id="WP_257823068.1">
    <property type="nucleotide sequence ID" value="NZ_JABXYM010000002.1"/>
</dbReference>
<keyword evidence="2" id="KW-1185">Reference proteome</keyword>
<comment type="caution">
    <text evidence="1">The sequence shown here is derived from an EMBL/GenBank/DDBJ whole genome shotgun (WGS) entry which is preliminary data.</text>
</comment>
<dbReference type="CDD" id="cd07517">
    <property type="entry name" value="HAD_HPP"/>
    <property type="match status" value="1"/>
</dbReference>
<dbReference type="NCBIfam" id="TIGR01484">
    <property type="entry name" value="HAD-SF-IIB"/>
    <property type="match status" value="1"/>
</dbReference>
<dbReference type="GO" id="GO:0016791">
    <property type="term" value="F:phosphatase activity"/>
    <property type="evidence" value="ECO:0007669"/>
    <property type="project" value="UniProtKB-ARBA"/>
</dbReference>
<dbReference type="EMBL" id="JABXYM010000002">
    <property type="protein sequence ID" value="MCR6098677.1"/>
    <property type="molecule type" value="Genomic_DNA"/>
</dbReference>
<evidence type="ECO:0000313" key="2">
    <source>
        <dbReference type="Proteomes" id="UP001057753"/>
    </source>
</evidence>
<proteinExistence type="predicted"/>
<dbReference type="PANTHER" id="PTHR10000">
    <property type="entry name" value="PHOSPHOSERINE PHOSPHATASE"/>
    <property type="match status" value="1"/>
</dbReference>
<dbReference type="InterPro" id="IPR000150">
    <property type="entry name" value="Cof"/>
</dbReference>
<dbReference type="InterPro" id="IPR036412">
    <property type="entry name" value="HAD-like_sf"/>
</dbReference>